<gene>
    <name evidence="10" type="ORF">THAOC_04143</name>
</gene>
<evidence type="ECO:0000259" key="9">
    <source>
        <dbReference type="Pfam" id="PF00141"/>
    </source>
</evidence>
<feature type="compositionally biased region" description="Polar residues" evidence="7">
    <location>
        <begin position="341"/>
        <end position="351"/>
    </location>
</feature>
<evidence type="ECO:0000256" key="4">
    <source>
        <dbReference type="ARBA" id="ARBA00023002"/>
    </source>
</evidence>
<feature type="compositionally biased region" description="Polar residues" evidence="7">
    <location>
        <begin position="103"/>
        <end position="116"/>
    </location>
</feature>
<feature type="compositionally biased region" description="Low complexity" evidence="7">
    <location>
        <begin position="72"/>
        <end position="82"/>
    </location>
</feature>
<feature type="compositionally biased region" description="Polar residues" evidence="7">
    <location>
        <begin position="161"/>
        <end position="172"/>
    </location>
</feature>
<evidence type="ECO:0000256" key="3">
    <source>
        <dbReference type="ARBA" id="ARBA00022723"/>
    </source>
</evidence>
<dbReference type="AlphaFoldDB" id="K0T631"/>
<dbReference type="InterPro" id="IPR044831">
    <property type="entry name" value="Ccp1-like"/>
</dbReference>
<dbReference type="InterPro" id="IPR019793">
    <property type="entry name" value="Peroxidases_heam-ligand_BS"/>
</dbReference>
<evidence type="ECO:0000256" key="5">
    <source>
        <dbReference type="ARBA" id="ARBA00023004"/>
    </source>
</evidence>
<keyword evidence="5" id="KW-0408">Iron</keyword>
<dbReference type="Proteomes" id="UP000266841">
    <property type="component" value="Unassembled WGS sequence"/>
</dbReference>
<feature type="region of interest" description="Disordered" evidence="7">
    <location>
        <begin position="148"/>
        <end position="172"/>
    </location>
</feature>
<keyword evidence="1" id="KW-0575">Peroxidase</keyword>
<evidence type="ECO:0000256" key="2">
    <source>
        <dbReference type="ARBA" id="ARBA00022617"/>
    </source>
</evidence>
<feature type="compositionally biased region" description="Low complexity" evidence="7">
    <location>
        <begin position="276"/>
        <end position="311"/>
    </location>
</feature>
<comment type="similarity">
    <text evidence="6">Belongs to the peroxidase family.</text>
</comment>
<feature type="compositionally biased region" description="Polar residues" evidence="7">
    <location>
        <begin position="312"/>
        <end position="323"/>
    </location>
</feature>
<evidence type="ECO:0000313" key="10">
    <source>
        <dbReference type="EMBL" id="EJK74193.1"/>
    </source>
</evidence>
<dbReference type="PANTHER" id="PTHR31356:SF36">
    <property type="entry name" value="L-ASCORBATE PEROXIDASE 3"/>
    <property type="match status" value="1"/>
</dbReference>
<proteinExistence type="inferred from homology"/>
<keyword evidence="3" id="KW-0479">Metal-binding</keyword>
<evidence type="ECO:0000256" key="6">
    <source>
        <dbReference type="RuleBase" id="RU004241"/>
    </source>
</evidence>
<evidence type="ECO:0000313" key="11">
    <source>
        <dbReference type="Proteomes" id="UP000266841"/>
    </source>
</evidence>
<feature type="transmembrane region" description="Helical" evidence="8">
    <location>
        <begin position="49"/>
        <end position="69"/>
    </location>
</feature>
<feature type="region of interest" description="Disordered" evidence="7">
    <location>
        <begin position="72"/>
        <end position="116"/>
    </location>
</feature>
<reference evidence="10 11" key="1">
    <citation type="journal article" date="2012" name="Genome Biol.">
        <title>Genome and low-iron response of an oceanic diatom adapted to chronic iron limitation.</title>
        <authorList>
            <person name="Lommer M."/>
            <person name="Specht M."/>
            <person name="Roy A.S."/>
            <person name="Kraemer L."/>
            <person name="Andreson R."/>
            <person name="Gutowska M.A."/>
            <person name="Wolf J."/>
            <person name="Bergner S.V."/>
            <person name="Schilhabel M.B."/>
            <person name="Klostermeier U.C."/>
            <person name="Beiko R.G."/>
            <person name="Rosenstiel P."/>
            <person name="Hippler M."/>
            <person name="Laroche J."/>
        </authorList>
    </citation>
    <scope>NUCLEOTIDE SEQUENCE [LARGE SCALE GENOMIC DNA]</scope>
    <source>
        <strain evidence="10 11">CCMP1005</strain>
    </source>
</reference>
<feature type="region of interest" description="Disordered" evidence="7">
    <location>
        <begin position="1"/>
        <end position="44"/>
    </location>
</feature>
<evidence type="ECO:0000256" key="1">
    <source>
        <dbReference type="ARBA" id="ARBA00022559"/>
    </source>
</evidence>
<dbReference type="CDD" id="cd00314">
    <property type="entry name" value="plant_peroxidase_like"/>
    <property type="match status" value="1"/>
</dbReference>
<feature type="region of interest" description="Disordered" evidence="7">
    <location>
        <begin position="276"/>
        <end position="356"/>
    </location>
</feature>
<feature type="compositionally biased region" description="Polar residues" evidence="7">
    <location>
        <begin position="1"/>
        <end position="12"/>
    </location>
</feature>
<dbReference type="OrthoDB" id="5399006at2759"/>
<organism evidence="10 11">
    <name type="scientific">Thalassiosira oceanica</name>
    <name type="common">Marine diatom</name>
    <dbReference type="NCBI Taxonomy" id="159749"/>
    <lineage>
        <taxon>Eukaryota</taxon>
        <taxon>Sar</taxon>
        <taxon>Stramenopiles</taxon>
        <taxon>Ochrophyta</taxon>
        <taxon>Bacillariophyta</taxon>
        <taxon>Coscinodiscophyceae</taxon>
        <taxon>Thalassiosirophycidae</taxon>
        <taxon>Thalassiosirales</taxon>
        <taxon>Thalassiosiraceae</taxon>
        <taxon>Thalassiosira</taxon>
    </lineage>
</organism>
<name>K0T631_THAOC</name>
<dbReference type="InterPro" id="IPR010255">
    <property type="entry name" value="Haem_peroxidase_sf"/>
</dbReference>
<dbReference type="GO" id="GO:0042744">
    <property type="term" value="P:hydrogen peroxide catabolic process"/>
    <property type="evidence" value="ECO:0007669"/>
    <property type="project" value="TreeGrafter"/>
</dbReference>
<dbReference type="Pfam" id="PF00141">
    <property type="entry name" value="peroxidase"/>
    <property type="match status" value="1"/>
</dbReference>
<dbReference type="GO" id="GO:0034599">
    <property type="term" value="P:cellular response to oxidative stress"/>
    <property type="evidence" value="ECO:0007669"/>
    <property type="project" value="InterPro"/>
</dbReference>
<feature type="region of interest" description="Disordered" evidence="7">
    <location>
        <begin position="440"/>
        <end position="478"/>
    </location>
</feature>
<dbReference type="SUPFAM" id="SSF48113">
    <property type="entry name" value="Heme-dependent peroxidases"/>
    <property type="match status" value="1"/>
</dbReference>
<sequence length="824" mass="89264">MPTVIDEQSTSIPDEEAAAVGSAQTPEQAPPVADKDGDERHRASRSKRATWALLSMCVFAVGIAIGVLVRRNSPSSSASSRSGGETNSILSDEVDGAAGVPSSHPTTALLRSSAPSVTLSTLPSEIKSSGPSLAASAVPSVQMSLEPSLEPSVYHSPHPSVGSTQSQRPSLRVTELNTTTRPLEQGQLDLDETTEELVSHSDEPTVNETVGESIEGASPEHVEEGTVTITDSDVISSEWIDVFNQLGLDDKNDTDSEVQVAGEETKNTTIVNTMSTSAVASTSSTIKETSPPTASPTSTSPSTMPSSRASSNLIESMRTTSPPTMKETPQPTSPTSTSPSNMHSEAPSSSPEFEIADPGQISENACLSEQTCDAQRRALGFQYYLVGDYPLKGCFYKVWCDGDDAGAPLEESSQSSGNSTLSQELVDVVSAAQLDFTLNPTSAPQITGQPSHEPSAEPTQQPTTRSPTNEPVSNQQEIPPWLQDVINNEIYCFSEATYDEIDADIEQIKNGIADAQERSHFLGGIVRLAAHDFMDYNRWDTTSYGPDGCIDETHPANNGLESIWCPNCALTQLYNGKYSRLSRADFWIASSNAVIRQTSLRNSLDLKTTFTWGREDRNSCPGSGQRLPTPEGCDQVEGVFLDRMGLEWADAVALLGAHTLGRGDRAFSGHHGAWVSSDSDAQVFDKAYFEDMYLESWRPRGTGSANQDWTTGRPGSFERVMLNTDLCLAFNIDRNTQCCTRTGSFYPDNQDKCINSAIARRQCPFYREGDPRFEARDSVQEMLGGSYPNENNEPFYEAFREGWRKATTVGQTNLLSLAETCEFV</sequence>
<dbReference type="GO" id="GO:0020037">
    <property type="term" value="F:heme binding"/>
    <property type="evidence" value="ECO:0007669"/>
    <property type="project" value="InterPro"/>
</dbReference>
<feature type="compositionally biased region" description="Low complexity" evidence="7">
    <location>
        <begin position="328"/>
        <end position="340"/>
    </location>
</feature>
<dbReference type="GO" id="GO:0046872">
    <property type="term" value="F:metal ion binding"/>
    <property type="evidence" value="ECO:0007669"/>
    <property type="project" value="UniProtKB-KW"/>
</dbReference>
<evidence type="ECO:0000256" key="7">
    <source>
        <dbReference type="SAM" id="MobiDB-lite"/>
    </source>
</evidence>
<accession>K0T631</accession>
<protein>
    <recommendedName>
        <fullName evidence="9">Plant heme peroxidase family profile domain-containing protein</fullName>
    </recommendedName>
</protein>
<dbReference type="PANTHER" id="PTHR31356">
    <property type="entry name" value="THYLAKOID LUMENAL 29 KDA PROTEIN, CHLOROPLASTIC-RELATED"/>
    <property type="match status" value="1"/>
</dbReference>
<keyword evidence="2" id="KW-0349">Heme</keyword>
<feature type="compositionally biased region" description="Polar residues" evidence="7">
    <location>
        <begin position="440"/>
        <end position="477"/>
    </location>
</feature>
<evidence type="ECO:0000256" key="8">
    <source>
        <dbReference type="SAM" id="Phobius"/>
    </source>
</evidence>
<keyword evidence="8" id="KW-1133">Transmembrane helix</keyword>
<dbReference type="EMBL" id="AGNL01003874">
    <property type="protein sequence ID" value="EJK74193.1"/>
    <property type="molecule type" value="Genomic_DNA"/>
</dbReference>
<keyword evidence="8" id="KW-0472">Membrane</keyword>
<keyword evidence="4" id="KW-0560">Oxidoreductase</keyword>
<keyword evidence="11" id="KW-1185">Reference proteome</keyword>
<dbReference type="PROSITE" id="PS00435">
    <property type="entry name" value="PEROXIDASE_1"/>
    <property type="match status" value="1"/>
</dbReference>
<dbReference type="Gene3D" id="1.10.420.10">
    <property type="entry name" value="Peroxidase, domain 2"/>
    <property type="match status" value="1"/>
</dbReference>
<comment type="caution">
    <text evidence="10">The sequence shown here is derived from an EMBL/GenBank/DDBJ whole genome shotgun (WGS) entry which is preliminary data.</text>
</comment>
<feature type="domain" description="Plant heme peroxidase family profile" evidence="9">
    <location>
        <begin position="520"/>
        <end position="730"/>
    </location>
</feature>
<keyword evidence="8" id="KW-0812">Transmembrane</keyword>
<dbReference type="Gene3D" id="1.10.520.10">
    <property type="match status" value="1"/>
</dbReference>
<dbReference type="GO" id="GO:0000302">
    <property type="term" value="P:response to reactive oxygen species"/>
    <property type="evidence" value="ECO:0007669"/>
    <property type="project" value="TreeGrafter"/>
</dbReference>
<dbReference type="InterPro" id="IPR002016">
    <property type="entry name" value="Haem_peroxidase"/>
</dbReference>
<dbReference type="eggNOG" id="ENOG502S2IQ">
    <property type="taxonomic scope" value="Eukaryota"/>
</dbReference>
<dbReference type="GO" id="GO:0004601">
    <property type="term" value="F:peroxidase activity"/>
    <property type="evidence" value="ECO:0007669"/>
    <property type="project" value="UniProtKB-KW"/>
</dbReference>